<name>A0ABT4V575_9PSEU</name>
<dbReference type="InterPro" id="IPR000994">
    <property type="entry name" value="Pept_M24"/>
</dbReference>
<accession>A0ABT4V575</accession>
<evidence type="ECO:0000313" key="4">
    <source>
        <dbReference type="Proteomes" id="UP001210380"/>
    </source>
</evidence>
<dbReference type="Gene3D" id="3.40.350.10">
    <property type="entry name" value="Creatinase/prolidase N-terminal domain"/>
    <property type="match status" value="1"/>
</dbReference>
<dbReference type="Gene3D" id="3.90.230.10">
    <property type="entry name" value="Creatinase/methionine aminopeptidase superfamily"/>
    <property type="match status" value="1"/>
</dbReference>
<dbReference type="SUPFAM" id="SSF55920">
    <property type="entry name" value="Creatinase/aminopeptidase"/>
    <property type="match status" value="1"/>
</dbReference>
<proteinExistence type="predicted"/>
<dbReference type="EMBL" id="JAQGLA010000057">
    <property type="protein sequence ID" value="MDA3628983.1"/>
    <property type="molecule type" value="Genomic_DNA"/>
</dbReference>
<feature type="domain" description="Peptidase M24" evidence="1">
    <location>
        <begin position="191"/>
        <end position="398"/>
    </location>
</feature>
<reference evidence="3 4" key="1">
    <citation type="submission" date="2022-11" db="EMBL/GenBank/DDBJ databases">
        <title>Draft genome sequence of Saccharopolyspora sp. WRP15-2 isolated from rhizosphere soils of wild rice in Thailand.</title>
        <authorList>
            <person name="Duangmal K."/>
            <person name="Kammanee S."/>
            <person name="Muangham S."/>
        </authorList>
    </citation>
    <scope>NUCLEOTIDE SEQUENCE [LARGE SCALE GENOMIC DNA]</scope>
    <source>
        <strain evidence="3 4">WRP15-2</strain>
    </source>
</reference>
<evidence type="ECO:0000259" key="2">
    <source>
        <dbReference type="Pfam" id="PF01321"/>
    </source>
</evidence>
<dbReference type="SUPFAM" id="SSF53092">
    <property type="entry name" value="Creatinase/prolidase N-terminal domain"/>
    <property type="match status" value="1"/>
</dbReference>
<dbReference type="InterPro" id="IPR050659">
    <property type="entry name" value="Peptidase_M24B"/>
</dbReference>
<dbReference type="Pfam" id="PF01321">
    <property type="entry name" value="Creatinase_N"/>
    <property type="match status" value="1"/>
</dbReference>
<keyword evidence="4" id="KW-1185">Reference proteome</keyword>
<dbReference type="InterPro" id="IPR036005">
    <property type="entry name" value="Creatinase/aminopeptidase-like"/>
</dbReference>
<dbReference type="InterPro" id="IPR000587">
    <property type="entry name" value="Creatinase_N"/>
</dbReference>
<dbReference type="PANTHER" id="PTHR46112">
    <property type="entry name" value="AMINOPEPTIDASE"/>
    <property type="match status" value="1"/>
</dbReference>
<dbReference type="Pfam" id="PF00557">
    <property type="entry name" value="Peptidase_M24"/>
    <property type="match status" value="1"/>
</dbReference>
<dbReference type="Proteomes" id="UP001210380">
    <property type="component" value="Unassembled WGS sequence"/>
</dbReference>
<dbReference type="RefSeq" id="WP_270951936.1">
    <property type="nucleotide sequence ID" value="NZ_JAQGLA010000057.1"/>
</dbReference>
<dbReference type="PANTHER" id="PTHR46112:SF2">
    <property type="entry name" value="XAA-PRO AMINOPEPTIDASE P-RELATED"/>
    <property type="match status" value="1"/>
</dbReference>
<sequence>MDDQRHPARPSALSGLDGAAVPPWLTSEAIDRVAAAESRPFDDAEYDARLERVRGRMARLGVDAMIVFRPSSVEYLCGYHTAETAPQPLVVTDTATALYVPDLELGRAIASSRVDQLRFSRYTDALQGLRSVLDHVVAALPSTARVGVETAHASTPPSVLGMLAERGAAVVDADHLVERERLVLSPAEIRCVEQAASVTEAGVRAAVAEAGRADATESSVAAAVAAALVESADSVSAWGPVVVTGNRAGIPHSSWLGHPLADGPTFLEFAGTHHRYHAPVMRTVLRGRLAPEDQLLAELARTAVAAVLEHARPGVPCSHVAAEASAALGPLPDDVVFHQLFGYPVGLAHKPHWMDGMPFHITASNHEPLREGMVFHIPGSFRRFGRACVGLSQTFVVDRDGARALTHGAAELLDLTGAIACPPPRARTPR</sequence>
<protein>
    <submittedName>
        <fullName evidence="3">Xaa-Pro peptidase family protein</fullName>
    </submittedName>
</protein>
<comment type="caution">
    <text evidence="3">The sequence shown here is derived from an EMBL/GenBank/DDBJ whole genome shotgun (WGS) entry which is preliminary data.</text>
</comment>
<evidence type="ECO:0000259" key="1">
    <source>
        <dbReference type="Pfam" id="PF00557"/>
    </source>
</evidence>
<feature type="domain" description="Creatinase N-terminal" evidence="2">
    <location>
        <begin position="49"/>
        <end position="183"/>
    </location>
</feature>
<evidence type="ECO:0000313" key="3">
    <source>
        <dbReference type="EMBL" id="MDA3628983.1"/>
    </source>
</evidence>
<gene>
    <name evidence="3" type="ORF">OU415_26355</name>
</gene>
<organism evidence="3 4">
    <name type="scientific">Saccharopolyspora oryzae</name>
    <dbReference type="NCBI Taxonomy" id="2997343"/>
    <lineage>
        <taxon>Bacteria</taxon>
        <taxon>Bacillati</taxon>
        <taxon>Actinomycetota</taxon>
        <taxon>Actinomycetes</taxon>
        <taxon>Pseudonocardiales</taxon>
        <taxon>Pseudonocardiaceae</taxon>
        <taxon>Saccharopolyspora</taxon>
    </lineage>
</organism>
<dbReference type="InterPro" id="IPR029149">
    <property type="entry name" value="Creatin/AminoP/Spt16_N"/>
</dbReference>
<dbReference type="CDD" id="cd01066">
    <property type="entry name" value="APP_MetAP"/>
    <property type="match status" value="1"/>
</dbReference>